<dbReference type="InterPro" id="IPR008754">
    <property type="entry name" value="Peptidase_M43"/>
</dbReference>
<feature type="binding site" evidence="9">
    <location>
        <position position="368"/>
    </location>
    <ligand>
        <name>S-adenosyl-L-methionine</name>
        <dbReference type="ChEBI" id="CHEBI:59789"/>
    </ligand>
</feature>
<feature type="binding site" evidence="9">
    <location>
        <position position="429"/>
    </location>
    <ligand>
        <name>S-adenosyl-L-methionine</name>
        <dbReference type="ChEBI" id="CHEBI:59789"/>
    </ligand>
</feature>
<feature type="binding site" evidence="9">
    <location>
        <position position="370"/>
    </location>
    <ligand>
        <name>S-adenosyl-L-methionine</name>
        <dbReference type="ChEBI" id="CHEBI:59789"/>
    </ligand>
</feature>
<keyword evidence="6 9" id="KW-0808">Transferase</keyword>
<dbReference type="GO" id="GO:0016435">
    <property type="term" value="F:rRNA (guanine) methyltransferase activity"/>
    <property type="evidence" value="ECO:0007669"/>
    <property type="project" value="EnsemblFungi"/>
</dbReference>
<dbReference type="FunFam" id="3.40.50.150:FF:000004">
    <property type="entry name" value="AdoMet-dependent rRNA methyltransferase SPB1"/>
    <property type="match status" value="1"/>
</dbReference>
<dbReference type="InterPro" id="IPR029063">
    <property type="entry name" value="SAM-dependent_MTases_sf"/>
</dbReference>
<feature type="region of interest" description="Disordered" evidence="10">
    <location>
        <begin position="645"/>
        <end position="666"/>
    </location>
</feature>
<feature type="domain" description="Peptidase M43 pregnancy-associated plasma-A" evidence="13">
    <location>
        <begin position="137"/>
        <end position="264"/>
    </location>
</feature>
<feature type="region of interest" description="Disordered" evidence="10">
    <location>
        <begin position="740"/>
        <end position="970"/>
    </location>
</feature>
<comment type="subcellular location">
    <subcellularLocation>
        <location evidence="1 9">Nucleus</location>
        <location evidence="1 9">Nucleolus</location>
    </subcellularLocation>
</comment>
<keyword evidence="7 9" id="KW-0949">S-adenosyl-L-methionine</keyword>
<evidence type="ECO:0000256" key="6">
    <source>
        <dbReference type="ARBA" id="ARBA00022679"/>
    </source>
</evidence>
<dbReference type="InterPro" id="IPR028589">
    <property type="entry name" value="SPB1-like"/>
</dbReference>
<feature type="compositionally biased region" description="Basic and acidic residues" evidence="10">
    <location>
        <begin position="955"/>
        <end position="967"/>
    </location>
</feature>
<dbReference type="OrthoDB" id="1287559at2759"/>
<evidence type="ECO:0000256" key="3">
    <source>
        <dbReference type="ARBA" id="ARBA00022517"/>
    </source>
</evidence>
<dbReference type="GO" id="GO:0008237">
    <property type="term" value="F:metallopeptidase activity"/>
    <property type="evidence" value="ECO:0007669"/>
    <property type="project" value="InterPro"/>
</dbReference>
<dbReference type="Gene3D" id="3.40.390.10">
    <property type="entry name" value="Collagenase (Catalytic Domain)"/>
    <property type="match status" value="1"/>
</dbReference>
<feature type="compositionally biased region" description="Acidic residues" evidence="10">
    <location>
        <begin position="838"/>
        <end position="858"/>
    </location>
</feature>
<evidence type="ECO:0000256" key="10">
    <source>
        <dbReference type="SAM" id="MobiDB-lite"/>
    </source>
</evidence>
<dbReference type="InterPro" id="IPR012920">
    <property type="entry name" value="rRNA_MeTfrase_SPB1-like_C"/>
</dbReference>
<dbReference type="PANTHER" id="PTHR10920:SF13">
    <property type="entry name" value="PRE-RRNA 2'-O-RIBOSE RNA METHYLTRANSFERASE FTSJ3"/>
    <property type="match status" value="1"/>
</dbReference>
<dbReference type="InterPro" id="IPR024079">
    <property type="entry name" value="MetalloPept_cat_dom_sf"/>
</dbReference>
<reference evidence="16 17" key="1">
    <citation type="submission" date="2015-07" db="EMBL/GenBank/DDBJ databases">
        <title>Comparative genomics of the Sigatoka disease complex on banana suggests a link between parallel evolutionary changes in Pseudocercospora fijiensis and Pseudocercospora eumusae and increased virulence on the banana host.</title>
        <authorList>
            <person name="Chang T.-C."/>
            <person name="Salvucci A."/>
            <person name="Crous P.W."/>
            <person name="Stergiopoulos I."/>
        </authorList>
    </citation>
    <scope>NUCLEOTIDE SEQUENCE [LARGE SCALE GENOMIC DNA]</scope>
    <source>
        <strain evidence="16 17">CBS 116634</strain>
    </source>
</reference>
<keyword evidence="4 9" id="KW-0698">rRNA processing</keyword>
<evidence type="ECO:0000259" key="13">
    <source>
        <dbReference type="Pfam" id="PF05572"/>
    </source>
</evidence>
<dbReference type="GO" id="GO:0030687">
    <property type="term" value="C:preribosome, large subunit precursor"/>
    <property type="evidence" value="ECO:0007669"/>
    <property type="project" value="EnsemblFungi"/>
</dbReference>
<feature type="compositionally biased region" description="Basic and acidic residues" evidence="10">
    <location>
        <begin position="863"/>
        <end position="874"/>
    </location>
</feature>
<organism evidence="16 17">
    <name type="scientific">Pseudocercospora musae</name>
    <dbReference type="NCBI Taxonomy" id="113226"/>
    <lineage>
        <taxon>Eukaryota</taxon>
        <taxon>Fungi</taxon>
        <taxon>Dikarya</taxon>
        <taxon>Ascomycota</taxon>
        <taxon>Pezizomycotina</taxon>
        <taxon>Dothideomycetes</taxon>
        <taxon>Dothideomycetidae</taxon>
        <taxon>Mycosphaerellales</taxon>
        <taxon>Mycosphaerellaceae</taxon>
        <taxon>Pseudocercospora</taxon>
    </lineage>
</organism>
<keyword evidence="8 9" id="KW-0539">Nucleus</keyword>
<dbReference type="PANTHER" id="PTHR10920">
    <property type="entry name" value="RIBOSOMAL RNA METHYLTRANSFERASE"/>
    <property type="match status" value="1"/>
</dbReference>
<evidence type="ECO:0000256" key="5">
    <source>
        <dbReference type="ARBA" id="ARBA00022603"/>
    </source>
</evidence>
<evidence type="ECO:0000259" key="14">
    <source>
        <dbReference type="Pfam" id="PF07780"/>
    </source>
</evidence>
<comment type="similarity">
    <text evidence="2">Belongs to the peptidase M43B family.</text>
</comment>
<evidence type="ECO:0000256" key="4">
    <source>
        <dbReference type="ARBA" id="ARBA00022552"/>
    </source>
</evidence>
<feature type="region of interest" description="Disordered" evidence="10">
    <location>
        <begin position="689"/>
        <end position="713"/>
    </location>
</feature>
<proteinExistence type="inferred from homology"/>
<evidence type="ECO:0000256" key="2">
    <source>
        <dbReference type="ARBA" id="ARBA00008721"/>
    </source>
</evidence>
<keyword evidence="17" id="KW-1185">Reference proteome</keyword>
<dbReference type="AlphaFoldDB" id="A0A139IM95"/>
<feature type="compositionally biased region" description="Basic and acidic residues" evidence="10">
    <location>
        <begin position="702"/>
        <end position="712"/>
    </location>
</feature>
<accession>A0A139IM95</accession>
<feature type="chain" id="PRO_5007297556" evidence="11">
    <location>
        <begin position="19"/>
        <end position="1155"/>
    </location>
</feature>
<keyword evidence="3 9" id="KW-0690">Ribosome biogenesis</keyword>
<dbReference type="InterPro" id="IPR050082">
    <property type="entry name" value="RNA_methyltr_RlmE"/>
</dbReference>
<evidence type="ECO:0000313" key="17">
    <source>
        <dbReference type="Proteomes" id="UP000073492"/>
    </source>
</evidence>
<dbReference type="Pfam" id="PF05572">
    <property type="entry name" value="Peptidase_M43"/>
    <property type="match status" value="1"/>
</dbReference>
<dbReference type="SUPFAM" id="SSF55486">
    <property type="entry name" value="Metalloproteases ('zincins'), catalytic domain"/>
    <property type="match status" value="1"/>
</dbReference>
<dbReference type="InterPro" id="IPR024576">
    <property type="entry name" value="rRNA_MeTfrase_Spb1_DUF3381"/>
</dbReference>
<dbReference type="EMBL" id="LFZO01000049">
    <property type="protein sequence ID" value="KXT15839.1"/>
    <property type="molecule type" value="Genomic_DNA"/>
</dbReference>
<feature type="region of interest" description="Disordered" evidence="10">
    <location>
        <begin position="211"/>
        <end position="236"/>
    </location>
</feature>
<evidence type="ECO:0000259" key="12">
    <source>
        <dbReference type="Pfam" id="PF01728"/>
    </source>
</evidence>
<dbReference type="GO" id="GO:0000463">
    <property type="term" value="P:maturation of LSU-rRNA from tricistronic rRNA transcript (SSU-rRNA, 5.8S rRNA, LSU-rRNA)"/>
    <property type="evidence" value="ECO:0007669"/>
    <property type="project" value="EnsemblFungi"/>
</dbReference>
<dbReference type="HAMAP" id="MF_03163">
    <property type="entry name" value="RNA_methyltr_E_SPB1"/>
    <property type="match status" value="1"/>
</dbReference>
<evidence type="ECO:0000256" key="1">
    <source>
        <dbReference type="ARBA" id="ARBA00004604"/>
    </source>
</evidence>
<dbReference type="Pfam" id="PF01728">
    <property type="entry name" value="FtsJ"/>
    <property type="match status" value="1"/>
</dbReference>
<feature type="domain" description="DUF3381" evidence="15">
    <location>
        <begin position="546"/>
        <end position="713"/>
    </location>
</feature>
<evidence type="ECO:0000256" key="11">
    <source>
        <dbReference type="SAM" id="SignalP"/>
    </source>
</evidence>
<dbReference type="CDD" id="cd04275">
    <property type="entry name" value="ZnMc_pappalysin_like"/>
    <property type="match status" value="1"/>
</dbReference>
<dbReference type="GO" id="GO:0000466">
    <property type="term" value="P:maturation of 5.8S rRNA from tricistronic rRNA transcript (SSU-rRNA, 5.8S rRNA, LSU-rRNA)"/>
    <property type="evidence" value="ECO:0007669"/>
    <property type="project" value="EnsemblFungi"/>
</dbReference>
<dbReference type="Gene3D" id="3.40.50.150">
    <property type="entry name" value="Vaccinia Virus protein VP39"/>
    <property type="match status" value="1"/>
</dbReference>
<dbReference type="HAMAP" id="MF_01547">
    <property type="entry name" value="RNA_methyltr_E"/>
    <property type="match status" value="1"/>
</dbReference>
<feature type="region of interest" description="Disordered" evidence="10">
    <location>
        <begin position="1068"/>
        <end position="1155"/>
    </location>
</feature>
<dbReference type="GO" id="GO:0008650">
    <property type="term" value="F:rRNA (uridine-2'-O-)-methyltransferase activity"/>
    <property type="evidence" value="ECO:0007669"/>
    <property type="project" value="EnsemblFungi"/>
</dbReference>
<dbReference type="Pfam" id="PF11861">
    <property type="entry name" value="DUF3381"/>
    <property type="match status" value="1"/>
</dbReference>
<feature type="compositionally biased region" description="Acidic residues" evidence="10">
    <location>
        <begin position="768"/>
        <end position="782"/>
    </location>
</feature>
<dbReference type="InterPro" id="IPR002877">
    <property type="entry name" value="RNA_MeTrfase_FtsJ_dom"/>
</dbReference>
<feature type="compositionally biased region" description="Acidic residues" evidence="10">
    <location>
        <begin position="926"/>
        <end position="954"/>
    </location>
</feature>
<dbReference type="STRING" id="113226.A0A139IM95"/>
<protein>
    <submittedName>
        <fullName evidence="16">Uncharacterized protein</fullName>
    </submittedName>
</protein>
<dbReference type="SUPFAM" id="SSF53335">
    <property type="entry name" value="S-adenosyl-L-methionine-dependent methyltransferases"/>
    <property type="match status" value="1"/>
</dbReference>
<feature type="signal peptide" evidence="11">
    <location>
        <begin position="1"/>
        <end position="18"/>
    </location>
</feature>
<comment type="caution">
    <text evidence="16">The sequence shown here is derived from an EMBL/GenBank/DDBJ whole genome shotgun (WGS) entry which is preliminary data.</text>
</comment>
<feature type="compositionally biased region" description="Basic and acidic residues" evidence="10">
    <location>
        <begin position="900"/>
        <end position="925"/>
    </location>
</feature>
<name>A0A139IM95_9PEZI</name>
<evidence type="ECO:0000256" key="8">
    <source>
        <dbReference type="ARBA" id="ARBA00023242"/>
    </source>
</evidence>
<dbReference type="Pfam" id="PF07780">
    <property type="entry name" value="Spb1_C"/>
    <property type="match status" value="1"/>
</dbReference>
<dbReference type="GO" id="GO:0005730">
    <property type="term" value="C:nucleolus"/>
    <property type="evidence" value="ECO:0007669"/>
    <property type="project" value="UniProtKB-SubCell"/>
</dbReference>
<feature type="binding site" evidence="9">
    <location>
        <position position="388"/>
    </location>
    <ligand>
        <name>S-adenosyl-L-methionine</name>
        <dbReference type="ChEBI" id="CHEBI:59789"/>
    </ligand>
</feature>
<feature type="domain" description="Ribosomal RNA methyltransferase FtsJ" evidence="12">
    <location>
        <begin position="336"/>
        <end position="512"/>
    </location>
</feature>
<feature type="binding site" evidence="9">
    <location>
        <position position="404"/>
    </location>
    <ligand>
        <name>S-adenosyl-L-methionine</name>
        <dbReference type="ChEBI" id="CHEBI:59789"/>
    </ligand>
</feature>
<feature type="active site" description="Proton acceptor" evidence="9">
    <location>
        <position position="469"/>
    </location>
</feature>
<evidence type="ECO:0000256" key="7">
    <source>
        <dbReference type="ARBA" id="ARBA00022691"/>
    </source>
</evidence>
<feature type="domain" description="Ribosomal RNA methyltransferase SPB1-like C-terminal" evidence="14">
    <location>
        <begin position="941"/>
        <end position="1149"/>
    </location>
</feature>
<evidence type="ECO:0000259" key="15">
    <source>
        <dbReference type="Pfam" id="PF11861"/>
    </source>
</evidence>
<evidence type="ECO:0000256" key="9">
    <source>
        <dbReference type="HAMAP-Rule" id="MF_03163"/>
    </source>
</evidence>
<keyword evidence="5 9" id="KW-0489">Methyltransferase</keyword>
<gene>
    <name evidence="16" type="ORF">AC579_10403</name>
</gene>
<feature type="compositionally biased region" description="Basic and acidic residues" evidence="10">
    <location>
        <begin position="1131"/>
        <end position="1146"/>
    </location>
</feature>
<feature type="compositionally biased region" description="Polar residues" evidence="10">
    <location>
        <begin position="220"/>
        <end position="236"/>
    </location>
</feature>
<dbReference type="InterPro" id="IPR015507">
    <property type="entry name" value="rRNA-MeTfrase_E"/>
</dbReference>
<comment type="similarity">
    <text evidence="9">Belongs to the class I-like SAM-binding methyltransferase superfamily. RNA methyltransferase RlmE family. SPB1 subfamily.</text>
</comment>
<evidence type="ECO:0000313" key="16">
    <source>
        <dbReference type="EMBL" id="KXT15839.1"/>
    </source>
</evidence>
<dbReference type="Proteomes" id="UP000073492">
    <property type="component" value="Unassembled WGS sequence"/>
</dbReference>
<sequence>MRFLLAILASSFTCTTLAHSAGSNITRCGNYALSSSQKAELDAAVSNRTMVASAATRNINTYVHVVTSQSKKDDYTQDMVEDQMKVMCEAYAAMGFSFRTVGVDFTVQDDWAAATPGSKEETNMKKELRQGSYGDLNLYFLSDLGGGLLGFCYFPTSNPDSNMQILDGCINLAGSMPGGETNGYNEGMTAVHESGHWFGLYHTFEGNSCSGPGDQVGDTPIQSQPASGCPASQDSCPDSPGLDNIHNYMDYSADECLTEFTSVRVAGAGSAALGSRSQLRSLSKRQEFHPALSTFSPLPATPLTLFPPTSAAMAIQKKHAKARLDKYYYLAKEKGYRARAAFKLIQLNKKFSFLQNAKCLIDLCAAPGSWLQVAAEVMPQKSLILGVDLSPIKPIPKTITWQGDITSDKTRAIIRGHLKTWKADCVIHDGAPNVGTAWVQDAFSQNELVLCSLKLATEFLANGGTFVSKVFRSKDSAKLEWIFKQLFNKVDQTKPPSSRNVSAETFYVCRGYKAPKHLDPKFLDPQYAFMEVKEKGESNEAKVFNPEKKKRKREGYEEGDWTQFHEAPASEFIQTQDPIALLGSLNRLHFRQETNGDIALAALDKLPETTEEVRQNCEDLKVLGRKEFKVLLRWRLKARERFGFKQKRTDHKSQEKTEEPAEGEAGEEVAMVESMDDEMRYQAELQAMKDAQDKHKKKQRRRENEKKQKDIVRMQMGMTTPSEIGIEAGEHDQVFQLKMVDKDSNTRRQITRGRMQYIAEPEKPQEFEASESDGDEDEDGDELERQLDSAYEMYQAAKEDRDTKARAKRMRKEAGKHQDDEEEFEDFDQRENGADTDASSDAELVEDDSDWSDDDENEGLTTDLREKDDKENGLSRRAASFFKQDIFSGIDGLDEDAEEGADRGRDSGIDVDSPEPKAETEHMDVDDVSEEEAEEHGSEPDEVAAEDSDEDWEEGTTKEKPDDEGRPNIDIITAEAMTLAHQLATGKITKAQMLDDNFNKYSLRDTDGLPEWFLDDEGKHSRAQRPVTKEAAAAIKEKMRALNARPIKKVREAKARKTLRAARRIEKIKKKSEGLAEDGDASERDKANQISKLMAKAAKAGKKKKQPVKVIRAGGQNKGSGRPRGVKGKYKMVDARLKKDVRGLKRAEKKQKGKK</sequence>
<keyword evidence="11" id="KW-0732">Signal</keyword>